<evidence type="ECO:0000256" key="2">
    <source>
        <dbReference type="ARBA" id="ARBA00022448"/>
    </source>
</evidence>
<keyword evidence="6 7" id="KW-0472">Membrane</keyword>
<feature type="domain" description="ABC transmembrane type-1" evidence="8">
    <location>
        <begin position="89"/>
        <end position="304"/>
    </location>
</feature>
<evidence type="ECO:0000313" key="10">
    <source>
        <dbReference type="Proteomes" id="UP000184386"/>
    </source>
</evidence>
<evidence type="ECO:0000256" key="4">
    <source>
        <dbReference type="ARBA" id="ARBA00022692"/>
    </source>
</evidence>
<evidence type="ECO:0000256" key="7">
    <source>
        <dbReference type="RuleBase" id="RU363032"/>
    </source>
</evidence>
<dbReference type="Gene3D" id="1.10.3720.10">
    <property type="entry name" value="MetI-like"/>
    <property type="match status" value="1"/>
</dbReference>
<dbReference type="InterPro" id="IPR050809">
    <property type="entry name" value="UgpAE/MalFG_permease"/>
</dbReference>
<keyword evidence="3" id="KW-1003">Cell membrane</keyword>
<proteinExistence type="inferred from homology"/>
<dbReference type="Pfam" id="PF00528">
    <property type="entry name" value="BPD_transp_1"/>
    <property type="match status" value="1"/>
</dbReference>
<dbReference type="CDD" id="cd06261">
    <property type="entry name" value="TM_PBP2"/>
    <property type="match status" value="1"/>
</dbReference>
<evidence type="ECO:0000256" key="3">
    <source>
        <dbReference type="ARBA" id="ARBA00022475"/>
    </source>
</evidence>
<accession>A0A1M6L205</accession>
<dbReference type="InterPro" id="IPR000515">
    <property type="entry name" value="MetI-like"/>
</dbReference>
<evidence type="ECO:0000256" key="1">
    <source>
        <dbReference type="ARBA" id="ARBA00004651"/>
    </source>
</evidence>
<evidence type="ECO:0000259" key="8">
    <source>
        <dbReference type="PROSITE" id="PS50928"/>
    </source>
</evidence>
<reference evidence="9 10" key="1">
    <citation type="submission" date="2016-11" db="EMBL/GenBank/DDBJ databases">
        <authorList>
            <person name="Jaros S."/>
            <person name="Januszkiewicz K."/>
            <person name="Wedrychowicz H."/>
        </authorList>
    </citation>
    <scope>NUCLEOTIDE SEQUENCE [LARGE SCALE GENOMIC DNA]</scope>
    <source>
        <strain evidence="9 10">DSM 15929</strain>
    </source>
</reference>
<comment type="subcellular location">
    <subcellularLocation>
        <location evidence="1 7">Cell membrane</location>
        <topology evidence="1 7">Multi-pass membrane protein</topology>
    </subcellularLocation>
</comment>
<dbReference type="RefSeq" id="WP_073272840.1">
    <property type="nucleotide sequence ID" value="NZ_FRAC01000006.1"/>
</dbReference>
<dbReference type="PANTHER" id="PTHR43227:SF11">
    <property type="entry name" value="BLL4140 PROTEIN"/>
    <property type="match status" value="1"/>
</dbReference>
<dbReference type="Proteomes" id="UP000184386">
    <property type="component" value="Unassembled WGS sequence"/>
</dbReference>
<protein>
    <submittedName>
        <fullName evidence="9">Putative aldouronate transport system permease protein</fullName>
    </submittedName>
</protein>
<dbReference type="GO" id="GO:0005886">
    <property type="term" value="C:plasma membrane"/>
    <property type="evidence" value="ECO:0007669"/>
    <property type="project" value="UniProtKB-SubCell"/>
</dbReference>
<sequence>MSDSSAVIQKKAPVKSKARSKRGFKMFLLISPFLLLSFLFSYFPLYGWIYALYDYRSPLKLSQCAFVGLKWFKMLFTNKVQLMELGKVMTNTFAMSTIGIATSLLPVLFAVLLNEIKCSWFKKLVQTLTTIPNFISWVLVYSVAFNLFSSTGLINNLLQEWHITTEAVKFLDSGKHVYLTMWLWSTWKGLGWGAIIYLATISSIDQEQYEAARVDGANRFKLMRYITLPELMPTFFVLLMLSVANFINNGLDQYYVFQNAFNKSRIQVLDLYVYNIGMTGNSLSLATAISMMKSVVSVTLLVFVNFISKKVRGQSII</sequence>
<keyword evidence="4 7" id="KW-0812">Transmembrane</keyword>
<keyword evidence="5 7" id="KW-1133">Transmembrane helix</keyword>
<feature type="transmembrane region" description="Helical" evidence="7">
    <location>
        <begin position="225"/>
        <end position="247"/>
    </location>
</feature>
<feature type="transmembrane region" description="Helical" evidence="7">
    <location>
        <begin position="134"/>
        <end position="154"/>
    </location>
</feature>
<keyword evidence="10" id="KW-1185">Reference proteome</keyword>
<dbReference type="OrthoDB" id="2637002at2"/>
<organism evidence="9 10">
    <name type="scientific">Anaerocolumna jejuensis DSM 15929</name>
    <dbReference type="NCBI Taxonomy" id="1121322"/>
    <lineage>
        <taxon>Bacteria</taxon>
        <taxon>Bacillati</taxon>
        <taxon>Bacillota</taxon>
        <taxon>Clostridia</taxon>
        <taxon>Lachnospirales</taxon>
        <taxon>Lachnospiraceae</taxon>
        <taxon>Anaerocolumna</taxon>
    </lineage>
</organism>
<feature type="transmembrane region" description="Helical" evidence="7">
    <location>
        <begin position="283"/>
        <end position="307"/>
    </location>
</feature>
<dbReference type="AlphaFoldDB" id="A0A1M6L205"/>
<comment type="similarity">
    <text evidence="7">Belongs to the binding-protein-dependent transport system permease family.</text>
</comment>
<name>A0A1M6L205_9FIRM</name>
<dbReference type="GO" id="GO:0055085">
    <property type="term" value="P:transmembrane transport"/>
    <property type="evidence" value="ECO:0007669"/>
    <property type="project" value="InterPro"/>
</dbReference>
<feature type="transmembrane region" description="Helical" evidence="7">
    <location>
        <begin position="26"/>
        <end position="49"/>
    </location>
</feature>
<dbReference type="InterPro" id="IPR035906">
    <property type="entry name" value="MetI-like_sf"/>
</dbReference>
<keyword evidence="2 7" id="KW-0813">Transport</keyword>
<dbReference type="PANTHER" id="PTHR43227">
    <property type="entry name" value="BLL4140 PROTEIN"/>
    <property type="match status" value="1"/>
</dbReference>
<feature type="transmembrane region" description="Helical" evidence="7">
    <location>
        <begin position="181"/>
        <end position="204"/>
    </location>
</feature>
<evidence type="ECO:0000313" key="9">
    <source>
        <dbReference type="EMBL" id="SHJ65218.1"/>
    </source>
</evidence>
<evidence type="ECO:0000256" key="6">
    <source>
        <dbReference type="ARBA" id="ARBA00023136"/>
    </source>
</evidence>
<dbReference type="SUPFAM" id="SSF161098">
    <property type="entry name" value="MetI-like"/>
    <property type="match status" value="1"/>
</dbReference>
<evidence type="ECO:0000256" key="5">
    <source>
        <dbReference type="ARBA" id="ARBA00022989"/>
    </source>
</evidence>
<dbReference type="PROSITE" id="PS50928">
    <property type="entry name" value="ABC_TM1"/>
    <property type="match status" value="1"/>
</dbReference>
<gene>
    <name evidence="9" type="ORF">SAMN02745136_00664</name>
</gene>
<dbReference type="EMBL" id="FRAC01000006">
    <property type="protein sequence ID" value="SHJ65218.1"/>
    <property type="molecule type" value="Genomic_DNA"/>
</dbReference>
<feature type="transmembrane region" description="Helical" evidence="7">
    <location>
        <begin position="93"/>
        <end position="113"/>
    </location>
</feature>
<dbReference type="STRING" id="1121322.SAMN02745136_00664"/>